<evidence type="ECO:0000256" key="1">
    <source>
        <dbReference type="ARBA" id="ARBA00022723"/>
    </source>
</evidence>
<keyword evidence="3" id="KW-0863">Zinc-finger</keyword>
<dbReference type="Pfam" id="PF00096">
    <property type="entry name" value="zf-C2H2"/>
    <property type="match status" value="1"/>
</dbReference>
<keyword evidence="1" id="KW-0479">Metal-binding</keyword>
<accession>A0A6C0B3H7</accession>
<keyword evidence="2" id="KW-0677">Repeat</keyword>
<dbReference type="EMBL" id="MN739058">
    <property type="protein sequence ID" value="QHS86590.1"/>
    <property type="molecule type" value="Genomic_DNA"/>
</dbReference>
<dbReference type="FunFam" id="3.30.160.60:FF:000100">
    <property type="entry name" value="Zinc finger 45-like"/>
    <property type="match status" value="1"/>
</dbReference>
<dbReference type="InterPro" id="IPR013087">
    <property type="entry name" value="Znf_C2H2_type"/>
</dbReference>
<sequence>MPIYICPRCRYNTKIRTHMTNHFNRKRKCKAVFNDISIEDCLKKLQNTKRTREVKKTSKNNKILSTNNIINTFPPPPSSANISSETKSNFTCPTCNKLFTRNDNLKRHQKICNGTPPTEKNECKNIYTKSEVEVLLENMNLDHLKRNQINQIIIKELRHQINLLMQNQGSNITYNTNIMLNAFGQENTNYIDTKFIEKLIKSGPLNSIPLLLQHIHFNKEHNENHNIMIPNKKSTFAKIFNGQNWQISDKKKTIDDMTDKAYAMINEHYGGNNTYMNDFKDKYDSENPSVNKKVLRDTEIMILNNQSNPTKSNLIK</sequence>
<name>A0A6C0B3H7_9ZZZZ</name>
<dbReference type="InterPro" id="IPR036236">
    <property type="entry name" value="Znf_C2H2_sf"/>
</dbReference>
<evidence type="ECO:0000259" key="5">
    <source>
        <dbReference type="PROSITE" id="PS50157"/>
    </source>
</evidence>
<dbReference type="AlphaFoldDB" id="A0A6C0B3H7"/>
<proteinExistence type="predicted"/>
<dbReference type="GO" id="GO:0008270">
    <property type="term" value="F:zinc ion binding"/>
    <property type="evidence" value="ECO:0007669"/>
    <property type="project" value="UniProtKB-KW"/>
</dbReference>
<dbReference type="PROSITE" id="PS50157">
    <property type="entry name" value="ZINC_FINGER_C2H2_2"/>
    <property type="match status" value="1"/>
</dbReference>
<evidence type="ECO:0000256" key="2">
    <source>
        <dbReference type="ARBA" id="ARBA00022737"/>
    </source>
</evidence>
<protein>
    <recommendedName>
        <fullName evidence="5">C2H2-type domain-containing protein</fullName>
    </recommendedName>
</protein>
<keyword evidence="4" id="KW-0862">Zinc</keyword>
<evidence type="ECO:0000256" key="4">
    <source>
        <dbReference type="ARBA" id="ARBA00022833"/>
    </source>
</evidence>
<feature type="domain" description="C2H2-type" evidence="5">
    <location>
        <begin position="90"/>
        <end position="117"/>
    </location>
</feature>
<evidence type="ECO:0000256" key="3">
    <source>
        <dbReference type="ARBA" id="ARBA00022771"/>
    </source>
</evidence>
<dbReference type="SUPFAM" id="SSF57667">
    <property type="entry name" value="beta-beta-alpha zinc fingers"/>
    <property type="match status" value="1"/>
</dbReference>
<evidence type="ECO:0000313" key="6">
    <source>
        <dbReference type="EMBL" id="QHS86590.1"/>
    </source>
</evidence>
<organism evidence="6">
    <name type="scientific">viral metagenome</name>
    <dbReference type="NCBI Taxonomy" id="1070528"/>
    <lineage>
        <taxon>unclassified sequences</taxon>
        <taxon>metagenomes</taxon>
        <taxon>organismal metagenomes</taxon>
    </lineage>
</organism>
<reference evidence="6" key="1">
    <citation type="journal article" date="2020" name="Nature">
        <title>Giant virus diversity and host interactions through global metagenomics.</title>
        <authorList>
            <person name="Schulz F."/>
            <person name="Roux S."/>
            <person name="Paez-Espino D."/>
            <person name="Jungbluth S."/>
            <person name="Walsh D.A."/>
            <person name="Denef V.J."/>
            <person name="McMahon K.D."/>
            <person name="Konstantinidis K.T."/>
            <person name="Eloe-Fadrosh E.A."/>
            <person name="Kyrpides N.C."/>
            <person name="Woyke T."/>
        </authorList>
    </citation>
    <scope>NUCLEOTIDE SEQUENCE</scope>
    <source>
        <strain evidence="6">GVMAG-M-3300009422-16</strain>
    </source>
</reference>
<dbReference type="Gene3D" id="3.30.160.60">
    <property type="entry name" value="Classic Zinc Finger"/>
    <property type="match status" value="1"/>
</dbReference>